<comment type="caution">
    <text evidence="2">The sequence shown here is derived from an EMBL/GenBank/DDBJ whole genome shotgun (WGS) entry which is preliminary data.</text>
</comment>
<keyword evidence="1" id="KW-0812">Transmembrane</keyword>
<keyword evidence="1" id="KW-1133">Transmembrane helix</keyword>
<name>A0A4R3KRX3_9FIRM</name>
<reference evidence="2 3" key="1">
    <citation type="submission" date="2019-03" db="EMBL/GenBank/DDBJ databases">
        <title>Genomic Encyclopedia of Type Strains, Phase IV (KMG-IV): sequencing the most valuable type-strain genomes for metagenomic binning, comparative biology and taxonomic classification.</title>
        <authorList>
            <person name="Goeker M."/>
        </authorList>
    </citation>
    <scope>NUCLEOTIDE SEQUENCE [LARGE SCALE GENOMIC DNA]</scope>
    <source>
        <strain evidence="2 3">DSM 26752</strain>
    </source>
</reference>
<feature type="transmembrane region" description="Helical" evidence="1">
    <location>
        <begin position="85"/>
        <end position="104"/>
    </location>
</feature>
<dbReference type="Proteomes" id="UP000294567">
    <property type="component" value="Unassembled WGS sequence"/>
</dbReference>
<evidence type="ECO:0000256" key="1">
    <source>
        <dbReference type="SAM" id="Phobius"/>
    </source>
</evidence>
<protein>
    <submittedName>
        <fullName evidence="2">Uncharacterized protein</fullName>
    </submittedName>
</protein>
<evidence type="ECO:0000313" key="2">
    <source>
        <dbReference type="EMBL" id="TCS87444.1"/>
    </source>
</evidence>
<accession>A0A4R3KRX3</accession>
<gene>
    <name evidence="2" type="ORF">EDD65_1116</name>
</gene>
<organism evidence="2 3">
    <name type="scientific">Keratinibaculum paraultunense</name>
    <dbReference type="NCBI Taxonomy" id="1278232"/>
    <lineage>
        <taxon>Bacteria</taxon>
        <taxon>Bacillati</taxon>
        <taxon>Bacillota</taxon>
        <taxon>Tissierellia</taxon>
        <taxon>Tissierellales</taxon>
        <taxon>Tepidimicrobiaceae</taxon>
        <taxon>Keratinibaculum</taxon>
    </lineage>
</organism>
<keyword evidence="3" id="KW-1185">Reference proteome</keyword>
<feature type="transmembrane region" description="Helical" evidence="1">
    <location>
        <begin position="60"/>
        <end position="78"/>
    </location>
</feature>
<evidence type="ECO:0000313" key="3">
    <source>
        <dbReference type="Proteomes" id="UP000294567"/>
    </source>
</evidence>
<feature type="transmembrane region" description="Helical" evidence="1">
    <location>
        <begin position="110"/>
        <end position="126"/>
    </location>
</feature>
<proteinExistence type="predicted"/>
<dbReference type="AlphaFoldDB" id="A0A4R3KRX3"/>
<dbReference type="EMBL" id="SMAE01000011">
    <property type="protein sequence ID" value="TCS87444.1"/>
    <property type="molecule type" value="Genomic_DNA"/>
</dbReference>
<feature type="transmembrane region" description="Helical" evidence="1">
    <location>
        <begin position="146"/>
        <end position="165"/>
    </location>
</feature>
<keyword evidence="1" id="KW-0472">Membrane</keyword>
<sequence>MSHENIQAWKDKFADGETIVSENIVKRKAFNSRVYFDYNTKKLWENSIVLAYIKQFLTTYPTTLLIEGLILLLFGFSLKKNWKSFVLINLLTQVLLTFIIFGAMYKQGSMAAIFFYIPFEIIILIIETKLFKKYLVEHSESRRKTFAIVANIVSFLVGVIGILYYSKR</sequence>